<dbReference type="GO" id="GO:0001228">
    <property type="term" value="F:DNA-binding transcription activator activity, RNA polymerase II-specific"/>
    <property type="evidence" value="ECO:0007669"/>
    <property type="project" value="TreeGrafter"/>
</dbReference>
<dbReference type="InterPro" id="IPR053157">
    <property type="entry name" value="Sterol_Uptake_Regulator"/>
</dbReference>
<protein>
    <submittedName>
        <fullName evidence="1">Uncharacterized protein</fullName>
    </submittedName>
</protein>
<dbReference type="AlphaFoldDB" id="A0A2V1DH58"/>
<dbReference type="STRING" id="97972.A0A2V1DH58"/>
<dbReference type="EMBL" id="KZ805437">
    <property type="protein sequence ID" value="PVH97368.1"/>
    <property type="molecule type" value="Genomic_DNA"/>
</dbReference>
<dbReference type="PANTHER" id="PTHR47784:SF5">
    <property type="entry name" value="STEROL UPTAKE CONTROL PROTEIN 2"/>
    <property type="match status" value="1"/>
</dbReference>
<name>A0A2V1DH58_9PLEO</name>
<sequence>MLILKHLSRSYQKTRQVPTDGDRISVAFSWTSSLSDPFTRLLYEHDPIAVLVLAHFAALLSECQHSWWMRELPQRVVAAAQKLLMSTPELLDYLDWPLQIINAHTGP</sequence>
<organism evidence="1 2">
    <name type="scientific">Periconia macrospinosa</name>
    <dbReference type="NCBI Taxonomy" id="97972"/>
    <lineage>
        <taxon>Eukaryota</taxon>
        <taxon>Fungi</taxon>
        <taxon>Dikarya</taxon>
        <taxon>Ascomycota</taxon>
        <taxon>Pezizomycotina</taxon>
        <taxon>Dothideomycetes</taxon>
        <taxon>Pleosporomycetidae</taxon>
        <taxon>Pleosporales</taxon>
        <taxon>Massarineae</taxon>
        <taxon>Periconiaceae</taxon>
        <taxon>Periconia</taxon>
    </lineage>
</organism>
<proteinExistence type="predicted"/>
<gene>
    <name evidence="1" type="ORF">DM02DRAFT_81899</name>
</gene>
<accession>A0A2V1DH58</accession>
<evidence type="ECO:0000313" key="1">
    <source>
        <dbReference type="EMBL" id="PVH97368.1"/>
    </source>
</evidence>
<dbReference type="Proteomes" id="UP000244855">
    <property type="component" value="Unassembled WGS sequence"/>
</dbReference>
<dbReference type="PANTHER" id="PTHR47784">
    <property type="entry name" value="STEROL UPTAKE CONTROL PROTEIN 2"/>
    <property type="match status" value="1"/>
</dbReference>
<evidence type="ECO:0000313" key="2">
    <source>
        <dbReference type="Proteomes" id="UP000244855"/>
    </source>
</evidence>
<reference evidence="1 2" key="1">
    <citation type="journal article" date="2018" name="Sci. Rep.">
        <title>Comparative genomics provides insights into the lifestyle and reveals functional heterogeneity of dark septate endophytic fungi.</title>
        <authorList>
            <person name="Knapp D.G."/>
            <person name="Nemeth J.B."/>
            <person name="Barry K."/>
            <person name="Hainaut M."/>
            <person name="Henrissat B."/>
            <person name="Johnson J."/>
            <person name="Kuo A."/>
            <person name="Lim J.H.P."/>
            <person name="Lipzen A."/>
            <person name="Nolan M."/>
            <person name="Ohm R.A."/>
            <person name="Tamas L."/>
            <person name="Grigoriev I.V."/>
            <person name="Spatafora J.W."/>
            <person name="Nagy L.G."/>
            <person name="Kovacs G.M."/>
        </authorList>
    </citation>
    <scope>NUCLEOTIDE SEQUENCE [LARGE SCALE GENOMIC DNA]</scope>
    <source>
        <strain evidence="1 2">DSE2036</strain>
    </source>
</reference>
<keyword evidence="2" id="KW-1185">Reference proteome</keyword>